<keyword evidence="5" id="KW-1185">Reference proteome</keyword>
<dbReference type="PANTHER" id="PTHR42824">
    <property type="entry name" value="GLUTAMINE AMIDOTRANSFERASE"/>
    <property type="match status" value="1"/>
</dbReference>
<dbReference type="CDD" id="cd01908">
    <property type="entry name" value="YafJ"/>
    <property type="match status" value="1"/>
</dbReference>
<gene>
    <name evidence="3" type="ordered locus">Tmz1t_0231</name>
    <name evidence="4" type="ORF">E6Q80_23305</name>
</gene>
<dbReference type="EMBL" id="SSFD01000399">
    <property type="protein sequence ID" value="TXH78154.1"/>
    <property type="molecule type" value="Genomic_DNA"/>
</dbReference>
<dbReference type="Gene3D" id="3.60.20.10">
    <property type="entry name" value="Glutamine Phosphoribosylpyrophosphate, subunit 1, domain 1"/>
    <property type="match status" value="1"/>
</dbReference>
<protein>
    <submittedName>
        <fullName evidence="4">Class II glutamine amidotransferase</fullName>
    </submittedName>
    <submittedName>
        <fullName evidence="3">Glutamine amidotransferase class-II</fullName>
    </submittedName>
</protein>
<dbReference type="AlphaFoldDB" id="C4ZMI2"/>
<evidence type="ECO:0000259" key="2">
    <source>
        <dbReference type="PROSITE" id="PS51278"/>
    </source>
</evidence>
<accession>C4ZMI2</accession>
<dbReference type="EMBL" id="CP001281">
    <property type="protein sequence ID" value="ACK53026.1"/>
    <property type="molecule type" value="Genomic_DNA"/>
</dbReference>
<evidence type="ECO:0000313" key="5">
    <source>
        <dbReference type="Proteomes" id="UP000002186"/>
    </source>
</evidence>
<dbReference type="eggNOG" id="COG0121">
    <property type="taxonomic scope" value="Bacteria"/>
</dbReference>
<evidence type="ECO:0000313" key="6">
    <source>
        <dbReference type="Proteomes" id="UP000321192"/>
    </source>
</evidence>
<dbReference type="STRING" id="85643.Tmz1t_0231"/>
<dbReference type="InterPro" id="IPR017932">
    <property type="entry name" value="GATase_2_dom"/>
</dbReference>
<organism evidence="3 5">
    <name type="scientific">Thauera aminoaromatica</name>
    <dbReference type="NCBI Taxonomy" id="164330"/>
    <lineage>
        <taxon>Bacteria</taxon>
        <taxon>Pseudomonadati</taxon>
        <taxon>Pseudomonadota</taxon>
        <taxon>Betaproteobacteria</taxon>
        <taxon>Rhodocyclales</taxon>
        <taxon>Zoogloeaceae</taxon>
        <taxon>Thauera</taxon>
    </lineage>
</organism>
<reference evidence="3 5" key="2">
    <citation type="journal article" date="2012" name="Stand. Genomic Sci.">
        <title>Complete genome sequence of Thauera aminoaromatica strain MZ1T.</title>
        <authorList>
            <person name="Jiang K."/>
            <person name="Sanseverino J."/>
            <person name="Chauhan A."/>
            <person name="Lucas S."/>
            <person name="Copeland A."/>
            <person name="Lapidus A."/>
            <person name="Del Rio T.G."/>
            <person name="Dalin E."/>
            <person name="Tice H."/>
            <person name="Bruce D."/>
            <person name="Goodwin L."/>
            <person name="Pitluck S."/>
            <person name="Sims D."/>
            <person name="Brettin T."/>
            <person name="Detter J.C."/>
            <person name="Han C."/>
            <person name="Chang Y.J."/>
            <person name="Larimer F."/>
            <person name="Land M."/>
            <person name="Hauser L."/>
            <person name="Kyrpides N.C."/>
            <person name="Mikhailova N."/>
            <person name="Moser S."/>
            <person name="Jegier P."/>
            <person name="Close D."/>
            <person name="Debruyn J.M."/>
            <person name="Wang Y."/>
            <person name="Layton A.C."/>
            <person name="Allen M.S."/>
            <person name="Sayler G.S."/>
        </authorList>
    </citation>
    <scope>NUCLEOTIDE SEQUENCE [LARGE SCALE GENOMIC DNA]</scope>
    <source>
        <strain evidence="3 5">MZ1T</strain>
    </source>
</reference>
<reference evidence="5" key="1">
    <citation type="submission" date="2009-05" db="EMBL/GenBank/DDBJ databases">
        <title>Complete sequence of chromosome of Thauera sp. MZ1T.</title>
        <authorList>
            <consortium name="US DOE Joint Genome Institute"/>
            <person name="Lucas S."/>
            <person name="Copeland A."/>
            <person name="Lapidus A."/>
            <person name="Glavina del Rio T."/>
            <person name="Dalin E."/>
            <person name="Tice H."/>
            <person name="Bruce D."/>
            <person name="Goodwin L."/>
            <person name="Pitluck S."/>
            <person name="Sims D."/>
            <person name="Brettin T."/>
            <person name="Detter J.C."/>
            <person name="Han C."/>
            <person name="Larimer F."/>
            <person name="Land M."/>
            <person name="Hauser L."/>
            <person name="Kyrpides N."/>
            <person name="Mikhailova N."/>
            <person name="Sayler G.S."/>
        </authorList>
    </citation>
    <scope>NUCLEOTIDE SEQUENCE [LARGE SCALE GENOMIC DNA]</scope>
    <source>
        <strain evidence="5">MZ1T</strain>
    </source>
</reference>
<dbReference type="Proteomes" id="UP000321192">
    <property type="component" value="Unassembled WGS sequence"/>
</dbReference>
<dbReference type="HOGENOM" id="CLU_059273_0_0_4"/>
<dbReference type="Proteomes" id="UP000002186">
    <property type="component" value="Chromosome"/>
</dbReference>
<dbReference type="PROSITE" id="PS51278">
    <property type="entry name" value="GATASE_TYPE_2"/>
    <property type="match status" value="1"/>
</dbReference>
<evidence type="ECO:0000256" key="1">
    <source>
        <dbReference type="ARBA" id="ARBA00022962"/>
    </source>
</evidence>
<dbReference type="GO" id="GO:0016740">
    <property type="term" value="F:transferase activity"/>
    <property type="evidence" value="ECO:0007669"/>
    <property type="project" value="UniProtKB-KW"/>
</dbReference>
<dbReference type="KEGG" id="tmz:Tmz1t_0231"/>
<dbReference type="InterPro" id="IPR026869">
    <property type="entry name" value="EgtC-like"/>
</dbReference>
<dbReference type="OrthoDB" id="321954at2"/>
<feature type="domain" description="Glutamine amidotransferase type-2" evidence="2">
    <location>
        <begin position="2"/>
        <end position="251"/>
    </location>
</feature>
<dbReference type="InterPro" id="IPR029055">
    <property type="entry name" value="Ntn_hydrolases_N"/>
</dbReference>
<sequence>MCQLLGMNCNVPTDICFSFAGFRARGGLTDHHRDGWGIAFFEGRGVRVFLDPAPSAHSPVAELVNRYPIRSLNVIAHIRKATQGEIRLENTHPFQRELWGRYWIFAHNGNLKDFAPPLSGRFLPVGSTDSELAFCHILDTLAARFPAGKPAPAELHAALRELAREIGSRGEFNFLLSDGDWLFAHCSSRLCYIVRRAPFAEAHLADEDLTVDFRRLTGPQDRVAVIATTPLTDNEHWTQIAPGNLVAFRDGDTIALGETATVAQDYPRRGIDKAPSA</sequence>
<reference evidence="4 6" key="3">
    <citation type="submission" date="2018-09" db="EMBL/GenBank/DDBJ databases">
        <title>Metagenome Assembled Genomes from an Advanced Water Purification Facility.</title>
        <authorList>
            <person name="Stamps B.W."/>
            <person name="Spear J.R."/>
        </authorList>
    </citation>
    <scope>NUCLEOTIDE SEQUENCE [LARGE SCALE GENOMIC DNA]</scope>
    <source>
        <strain evidence="4">Bin_27_1</strain>
    </source>
</reference>
<dbReference type="Pfam" id="PF13230">
    <property type="entry name" value="GATase_4"/>
    <property type="match status" value="1"/>
</dbReference>
<dbReference type="SUPFAM" id="SSF56235">
    <property type="entry name" value="N-terminal nucleophile aminohydrolases (Ntn hydrolases)"/>
    <property type="match status" value="1"/>
</dbReference>
<keyword evidence="1 3" id="KW-0315">Glutamine amidotransferase</keyword>
<keyword evidence="3" id="KW-0808">Transferase</keyword>
<evidence type="ECO:0000313" key="4">
    <source>
        <dbReference type="EMBL" id="TXH78154.1"/>
    </source>
</evidence>
<proteinExistence type="predicted"/>
<evidence type="ECO:0000313" key="3">
    <source>
        <dbReference type="EMBL" id="ACK53026.1"/>
    </source>
</evidence>
<accession>A0A5C7S2R3</accession>
<dbReference type="PANTHER" id="PTHR42824:SF1">
    <property type="entry name" value="GLUTAMINE AMIDOTRANSFERASE YAFJ-RELATED"/>
    <property type="match status" value="1"/>
</dbReference>
<dbReference type="RefSeq" id="WP_004301668.1">
    <property type="nucleotide sequence ID" value="NC_011662.2"/>
</dbReference>
<name>C4ZMI2_THASP</name>